<evidence type="ECO:0000313" key="2">
    <source>
        <dbReference type="EMBL" id="ACS58960.1"/>
    </source>
</evidence>
<organism evidence="2 3">
    <name type="scientific">Rhizobium leguminosarum bv. trifolii (strain WSM1325)</name>
    <dbReference type="NCBI Taxonomy" id="395491"/>
    <lineage>
        <taxon>Bacteria</taxon>
        <taxon>Pseudomonadati</taxon>
        <taxon>Pseudomonadota</taxon>
        <taxon>Alphaproteobacteria</taxon>
        <taxon>Hyphomicrobiales</taxon>
        <taxon>Rhizobiaceae</taxon>
        <taxon>Rhizobium/Agrobacterium group</taxon>
        <taxon>Rhizobium</taxon>
    </lineage>
</organism>
<reference evidence="2 3" key="1">
    <citation type="journal article" date="2010" name="Stand. Genomic Sci.">
        <title>Complete genome sequence of Rhizobium leguminosarum bv. trifolii strain WSM1325, an effective microsymbiont of annual Mediterranean clovers.</title>
        <authorList>
            <person name="Reeve W."/>
            <person name="O'Hara G."/>
            <person name="Chain P."/>
            <person name="Ardley J."/>
            <person name="Brau L."/>
            <person name="Nandesena K."/>
            <person name="Tiwari R."/>
            <person name="Copeland A."/>
            <person name="Nolan M."/>
            <person name="Han C."/>
            <person name="Brettin T."/>
            <person name="Land M."/>
            <person name="Ovchinikova G."/>
            <person name="Ivanova N."/>
            <person name="Mavromatis K."/>
            <person name="Markowitz V."/>
            <person name="Kyrpides N."/>
            <person name="Melino V."/>
            <person name="Denton M."/>
            <person name="Yates R."/>
            <person name="Howieson J."/>
        </authorList>
    </citation>
    <scope>NUCLEOTIDE SEQUENCE [LARGE SCALE GENOMIC DNA]</scope>
    <source>
        <strain evidence="2 3">WSM1325</strain>
        <plasmid evidence="3">Plasmid pR132501</plasmid>
    </source>
</reference>
<dbReference type="SUPFAM" id="SSF55874">
    <property type="entry name" value="ATPase domain of HSP90 chaperone/DNA topoisomerase II/histidine kinase"/>
    <property type="match status" value="1"/>
</dbReference>
<feature type="region of interest" description="Disordered" evidence="1">
    <location>
        <begin position="47"/>
        <end position="89"/>
    </location>
</feature>
<protein>
    <recommendedName>
        <fullName evidence="4">Histidine kinase/HSP90-like ATPase domain-containing protein</fullName>
    </recommendedName>
</protein>
<dbReference type="HOGENOM" id="CLU_2452532_0_0_5"/>
<geneLocation type="plasmid" evidence="2 3">
    <name>pR132501</name>
</geneLocation>
<evidence type="ECO:0008006" key="4">
    <source>
        <dbReference type="Google" id="ProtNLM"/>
    </source>
</evidence>
<keyword evidence="2" id="KW-0614">Plasmid</keyword>
<accession>C6B4F2</accession>
<dbReference type="Proteomes" id="UP000002256">
    <property type="component" value="Plasmid pR132501"/>
</dbReference>
<name>C6B4F2_RHILS</name>
<dbReference type="EMBL" id="CP001623">
    <property type="protein sequence ID" value="ACS58960.1"/>
    <property type="molecule type" value="Genomic_DNA"/>
</dbReference>
<dbReference type="KEGG" id="rlg:Rleg_4729"/>
<evidence type="ECO:0000313" key="3">
    <source>
        <dbReference type="Proteomes" id="UP000002256"/>
    </source>
</evidence>
<evidence type="ECO:0000256" key="1">
    <source>
        <dbReference type="SAM" id="MobiDB-lite"/>
    </source>
</evidence>
<dbReference type="AlphaFoldDB" id="C6B4F2"/>
<gene>
    <name evidence="2" type="ordered locus">Rleg_4729</name>
</gene>
<proteinExistence type="predicted"/>
<dbReference type="InterPro" id="IPR036890">
    <property type="entry name" value="HATPase_C_sf"/>
</dbReference>
<sequence>MHALSFVIFEPVLLLFGKKVTAAPSNRPQGRVTVSHRAMDGGRIRIEVSDTGPGFRPNASPGFSPRSIGWERNGSARIEPVSGSGCRNI</sequence>
<dbReference type="Gene3D" id="3.30.565.10">
    <property type="entry name" value="Histidine kinase-like ATPase, C-terminal domain"/>
    <property type="match status" value="1"/>
</dbReference>